<accession>A0A397AHX2</accession>
<evidence type="ECO:0000256" key="3">
    <source>
        <dbReference type="ARBA" id="ARBA00022448"/>
    </source>
</evidence>
<dbReference type="GO" id="GO:0006606">
    <property type="term" value="P:protein import into nucleus"/>
    <property type="evidence" value="ECO:0007669"/>
    <property type="project" value="TreeGrafter"/>
</dbReference>
<dbReference type="AlphaFoldDB" id="A0A397AHX2"/>
<dbReference type="PANTHER" id="PTHR13373:SF21">
    <property type="entry name" value="NUCLEAR PORE COMPLEX PROTEIN NUP85"/>
    <property type="match status" value="1"/>
</dbReference>
<evidence type="ECO:0000313" key="10">
    <source>
        <dbReference type="EMBL" id="RHY05247.1"/>
    </source>
</evidence>
<dbReference type="EMBL" id="QUSZ01006586">
    <property type="protein sequence ID" value="RHY05247.1"/>
    <property type="molecule type" value="Genomic_DNA"/>
</dbReference>
<keyword evidence="3 9" id="KW-0813">Transport</keyword>
<keyword evidence="9" id="KW-0472">Membrane</keyword>
<dbReference type="Pfam" id="PF07575">
    <property type="entry name" value="Nucleopor_Nup85"/>
    <property type="match status" value="2"/>
</dbReference>
<dbReference type="PANTHER" id="PTHR13373">
    <property type="entry name" value="FROUNT PROTEIN-RELATED"/>
    <property type="match status" value="1"/>
</dbReference>
<keyword evidence="6 9" id="KW-0811">Translocation</keyword>
<evidence type="ECO:0000256" key="5">
    <source>
        <dbReference type="ARBA" id="ARBA00022927"/>
    </source>
</evidence>
<comment type="subcellular location">
    <subcellularLocation>
        <location evidence="1 9">Nucleus</location>
        <location evidence="1 9">Nuclear pore complex</location>
    </subcellularLocation>
</comment>
<reference evidence="10 11" key="1">
    <citation type="submission" date="2018-08" db="EMBL/GenBank/DDBJ databases">
        <title>Aphanomyces genome sequencing and annotation.</title>
        <authorList>
            <person name="Minardi D."/>
            <person name="Oidtmann B."/>
            <person name="Van Der Giezen M."/>
            <person name="Studholme D.J."/>
        </authorList>
    </citation>
    <scope>NUCLEOTIDE SEQUENCE [LARGE SCALE GENOMIC DNA]</scope>
    <source>
        <strain evidence="10 11">Kv</strain>
    </source>
</reference>
<dbReference type="InterPro" id="IPR011502">
    <property type="entry name" value="Nucleoporin_Nup85"/>
</dbReference>
<evidence type="ECO:0000256" key="1">
    <source>
        <dbReference type="ARBA" id="ARBA00004567"/>
    </source>
</evidence>
<comment type="similarity">
    <text evidence="2 9">Belongs to the nucleoporin Nup85 family.</text>
</comment>
<dbReference type="GO" id="GO:0017056">
    <property type="term" value="F:structural constituent of nuclear pore"/>
    <property type="evidence" value="ECO:0007669"/>
    <property type="project" value="TreeGrafter"/>
</dbReference>
<evidence type="ECO:0000313" key="11">
    <source>
        <dbReference type="Proteomes" id="UP000265427"/>
    </source>
</evidence>
<protein>
    <recommendedName>
        <fullName evidence="9">Nuclear pore complex protein Nup85</fullName>
    </recommendedName>
</protein>
<comment type="function">
    <text evidence="9">Functions as a component of the nuclear pore complex (NPC).</text>
</comment>
<evidence type="ECO:0000256" key="9">
    <source>
        <dbReference type="RuleBase" id="RU365073"/>
    </source>
</evidence>
<dbReference type="GO" id="GO:0031965">
    <property type="term" value="C:nuclear membrane"/>
    <property type="evidence" value="ECO:0007669"/>
    <property type="project" value="UniProtKB-UniRule"/>
</dbReference>
<evidence type="ECO:0000256" key="6">
    <source>
        <dbReference type="ARBA" id="ARBA00023010"/>
    </source>
</evidence>
<evidence type="ECO:0000256" key="7">
    <source>
        <dbReference type="ARBA" id="ARBA00023132"/>
    </source>
</evidence>
<comment type="subunit">
    <text evidence="9">Component of the nuclear pore complex (NPC).</text>
</comment>
<evidence type="ECO:0000256" key="2">
    <source>
        <dbReference type="ARBA" id="ARBA00005573"/>
    </source>
</evidence>
<keyword evidence="5 9" id="KW-0653">Protein transport</keyword>
<dbReference type="VEuPathDB" id="FungiDB:H257_13022"/>
<dbReference type="GO" id="GO:0006406">
    <property type="term" value="P:mRNA export from nucleus"/>
    <property type="evidence" value="ECO:0007669"/>
    <property type="project" value="TreeGrafter"/>
</dbReference>
<comment type="caution">
    <text evidence="10">The sequence shown here is derived from an EMBL/GenBank/DDBJ whole genome shotgun (WGS) entry which is preliminary data.</text>
</comment>
<keyword evidence="8 9" id="KW-0539">Nucleus</keyword>
<sequence length="679" mass="75183">MAHEPVPLDRAVKNLISESALVFDGLTRLSTSVQDAARAYRSALIKCVRDMDSGNDLSDVVKASVALLHLCEILYFSTASTLLPYAFGAWVQEHYGSLDLEELDDAFLQLQSHVSLDTSDDDATYWPTIIQLVISGHGRKAWELLSRTTSTLHSKYAPSLASLRHLLVHMPTTASDASFNWTAWNDAILHLLQNDPLALSDAHIRLLLELLSGQHLDQHARSWHQQVVAKCLFEDPKAHLSAPTTGRRIVQRLEAAFPSTLPPFEQIVLLLLQYDLTSALEHIHGLSAASFPWFLAHLADLLIRQGELAPTETFVLAFVRSSLVAIESDFAANKLLDICSTYHLPQAAAAIASDRGRAWEAKQNVAIALTWYLRANNMDAINSLCDAIVKQDIVVHTTCSNPQLDAAAAILAEAPTLSQTVDFVVKYHNVTLVLRDLAHLQSIQNDDGGEDTQNLPTKCDVVQRDAARRLAELCTHCSVPRHLWHSTWTSLVPLLQKSPPVFTSVQLFGLLEALQDREIALETTFETCDHDNDLLGQLHRAIAVCLSQTLLVEALVKDLKVDQGHGVLGAGILIYDPHGGVVYEEGWFREEVSAEAKVLMHAVLSDVVLARTHRVDLDGHVFHVVENVYGNICAVGRRRKMGLISQRFSMGILVVMFRYPYTLQTAVPVVAKFGQRLRA</sequence>
<evidence type="ECO:0000256" key="4">
    <source>
        <dbReference type="ARBA" id="ARBA00022816"/>
    </source>
</evidence>
<evidence type="ECO:0000256" key="8">
    <source>
        <dbReference type="ARBA" id="ARBA00023242"/>
    </source>
</evidence>
<dbReference type="GO" id="GO:0045893">
    <property type="term" value="P:positive regulation of DNA-templated transcription"/>
    <property type="evidence" value="ECO:0007669"/>
    <property type="project" value="TreeGrafter"/>
</dbReference>
<keyword evidence="4 9" id="KW-0509">mRNA transport</keyword>
<organism evidence="10 11">
    <name type="scientific">Aphanomyces astaci</name>
    <name type="common">Crayfish plague agent</name>
    <dbReference type="NCBI Taxonomy" id="112090"/>
    <lineage>
        <taxon>Eukaryota</taxon>
        <taxon>Sar</taxon>
        <taxon>Stramenopiles</taxon>
        <taxon>Oomycota</taxon>
        <taxon>Saprolegniomycetes</taxon>
        <taxon>Saprolegniales</taxon>
        <taxon>Verrucalvaceae</taxon>
        <taxon>Aphanomyces</taxon>
    </lineage>
</organism>
<dbReference type="GO" id="GO:0031080">
    <property type="term" value="C:nuclear pore outer ring"/>
    <property type="evidence" value="ECO:0007669"/>
    <property type="project" value="TreeGrafter"/>
</dbReference>
<dbReference type="Proteomes" id="UP000265427">
    <property type="component" value="Unassembled WGS sequence"/>
</dbReference>
<proteinExistence type="inferred from homology"/>
<keyword evidence="7 9" id="KW-0906">Nuclear pore complex</keyword>
<gene>
    <name evidence="10" type="ORF">DYB36_006641</name>
</gene>
<name>A0A397AHX2_APHAT</name>